<evidence type="ECO:0000313" key="1">
    <source>
        <dbReference type="EMBL" id="VDP34643.1"/>
    </source>
</evidence>
<dbReference type="Proteomes" id="UP000279833">
    <property type="component" value="Unassembled WGS sequence"/>
</dbReference>
<dbReference type="EMBL" id="UZAK01033121">
    <property type="protein sequence ID" value="VDP34643.1"/>
    <property type="molecule type" value="Genomic_DNA"/>
</dbReference>
<gene>
    <name evidence="1" type="ORF">SCUD_LOCUS9206</name>
</gene>
<reference evidence="3" key="1">
    <citation type="submission" date="2016-06" db="UniProtKB">
        <authorList>
            <consortium name="WormBaseParasite"/>
        </authorList>
    </citation>
    <scope>IDENTIFICATION</scope>
</reference>
<dbReference type="AlphaFoldDB" id="A0A183K2J3"/>
<name>A0A183K2J3_9TREM</name>
<accession>A0A183K2J3</accession>
<protein>
    <submittedName>
        <fullName evidence="3">DHC_N2 domain-containing protein</fullName>
    </submittedName>
</protein>
<organism evidence="3">
    <name type="scientific">Schistosoma curassoni</name>
    <dbReference type="NCBI Taxonomy" id="6186"/>
    <lineage>
        <taxon>Eukaryota</taxon>
        <taxon>Metazoa</taxon>
        <taxon>Spiralia</taxon>
        <taxon>Lophotrochozoa</taxon>
        <taxon>Platyhelminthes</taxon>
        <taxon>Trematoda</taxon>
        <taxon>Digenea</taxon>
        <taxon>Strigeidida</taxon>
        <taxon>Schistosomatoidea</taxon>
        <taxon>Schistosomatidae</taxon>
        <taxon>Schistosoma</taxon>
    </lineage>
</organism>
<keyword evidence="2" id="KW-1185">Reference proteome</keyword>
<evidence type="ECO:0000313" key="3">
    <source>
        <dbReference type="WBParaSite" id="SCUD_0000920601-mRNA-1"/>
    </source>
</evidence>
<evidence type="ECO:0000313" key="2">
    <source>
        <dbReference type="Proteomes" id="UP000279833"/>
    </source>
</evidence>
<dbReference type="WBParaSite" id="SCUD_0000920601-mRNA-1">
    <property type="protein sequence ID" value="SCUD_0000920601-mRNA-1"/>
    <property type="gene ID" value="SCUD_0000920601"/>
</dbReference>
<sequence>MIQRKPWSIVLFLNSTPSYPLTTILAASIRGKNEKQDEVDKNKKSFLGITDGDNDDDDDNDHKWEQFYEFNKLYLKCLTTYLNEVKCFVTTVSDATPSQSQSITIVKNDNVHINSISQSFNYPTMHLSLLNNCNLLNTNWQQEQINNIDKDREILQENFNELRVLADFLHVLSSSSSSSSSSLSSSHSSVIKTFKQQKIWEELINEMRSTSSRAFEQYTCLGFLKQIIRRPGGLWDLSNSLIVRTDLRISVINIEIASIITSDALFCFTNIFEKFPEKKEFLRVYRLNDHLTVPEHMLSNLGINDSIWLPDMNYALTTVIIKHRQSLNIVNLKFHNLIPNSGSSPSQNNQQSKKYQFLDKEFHFAILWSLLCDADIIQEKCNVQLETSSSLTSKQFTQTLQELKRYLNIYIEKFIVSSMDNAKSTLHDSNHNLITLLLKQLEYSLHYIPDHYRVFSLELIDNTFNISHQSDQLRVMLQQLKHLRNLCERNYLLCNQSLSLLHKISFSNLNQYESNAVKDMLRLLTTWSYGYFVIHQSLERVIRAGGVTESERYPLRALITTELRSEATQMLKQKQAFIEAVHFGLETITLQTKSLSNKLHEYDSNSKLANIKIQCENLFEQLKHLYYKILEDDRLKITNRAEIPDHDLNCLVIARKNQIMELMEFCQKIDQINWINSWEGLLEYTNELTSEQGYSKLWIIYFLQQFQVFSSKINLDEIFLCQINQMKEIIHDWSDWLKKYIWPLPFPYPKNYAWTPIIMSIHPSINMKSRHIEYEKSLKMDCQNAALKFSHKFMNLSNFYYNHIKNKSLIKNKEIDENYNGIYNNLQENKLDYSMELLDVNYPNEFLQEIHHLYKLTLSSASSPLSSSSSASLSSSNGISSKFIRSTFTNEQVTCQCDILQCTIINRLLEIQSCLVYGDQLTLMMIEQIMFDLFEIQLPNQSILEGDSKSHKLWMNIYSDCMKYLRNGFTKSLCTLLTSDSKSNAFNNLQFVNEFDIPGSQSFSKRWQKKLQIDKLEQNTSESEKQFPFFIHLIVSLLDRVLCLTFPINCYNLWPPIREK</sequence>
<reference evidence="1 2" key="2">
    <citation type="submission" date="2018-11" db="EMBL/GenBank/DDBJ databases">
        <authorList>
            <consortium name="Pathogen Informatics"/>
        </authorList>
    </citation>
    <scope>NUCLEOTIDE SEQUENCE [LARGE SCALE GENOMIC DNA]</scope>
    <source>
        <strain evidence="1">Dakar</strain>
        <strain evidence="2">Dakar, Senegal</strain>
    </source>
</reference>
<proteinExistence type="predicted"/>